<comment type="catalytic activity">
    <reaction evidence="6 7">
        <text>orotidine 5'-phosphate + H(+) = UMP + CO2</text>
        <dbReference type="Rhea" id="RHEA:11596"/>
        <dbReference type="ChEBI" id="CHEBI:15378"/>
        <dbReference type="ChEBI" id="CHEBI:16526"/>
        <dbReference type="ChEBI" id="CHEBI:57538"/>
        <dbReference type="ChEBI" id="CHEBI:57865"/>
        <dbReference type="EC" id="4.1.1.23"/>
    </reaction>
</comment>
<dbReference type="EC" id="4.1.1.23" evidence="7"/>
<dbReference type="InterPro" id="IPR011060">
    <property type="entry name" value="RibuloseP-bd_barrel"/>
</dbReference>
<keyword evidence="5 7" id="KW-0456">Lyase</keyword>
<dbReference type="CDD" id="cd04725">
    <property type="entry name" value="OMP_decarboxylase_like"/>
    <property type="match status" value="1"/>
</dbReference>
<dbReference type="PANTHER" id="PTHR43375">
    <property type="entry name" value="OROTIDINE 5'-PHOSPHATE DECARBOXYLASE"/>
    <property type="match status" value="1"/>
</dbReference>
<evidence type="ECO:0000313" key="9">
    <source>
        <dbReference type="EMBL" id="WNM25790.1"/>
    </source>
</evidence>
<accession>A0AA96FCH4</accession>
<reference evidence="10 11" key="1">
    <citation type="submission" date="2023-09" db="EMBL/GenBank/DDBJ databases">
        <title>Demequina sp. a novel bacteria isolated from Capsicum annuum.</title>
        <authorList>
            <person name="Humaira Z."/>
            <person name="Lee J."/>
            <person name="Cho D."/>
        </authorList>
    </citation>
    <scope>NUCLEOTIDE SEQUENCE</scope>
    <source>
        <strain evidence="9 11">OYTSA14</strain>
        <strain evidence="10">PMTSA13</strain>
    </source>
</reference>
<protein>
    <recommendedName>
        <fullName evidence="7">Orotidine 5'-phosphate decarboxylase</fullName>
        <ecNumber evidence="7">4.1.1.23</ecNumber>
    </recommendedName>
    <alternativeName>
        <fullName evidence="7">OMP decarboxylase</fullName>
        <shortName evidence="7">OMPDCase</shortName>
        <shortName evidence="7">OMPdecase</shortName>
    </alternativeName>
</protein>
<evidence type="ECO:0000256" key="4">
    <source>
        <dbReference type="ARBA" id="ARBA00022975"/>
    </source>
</evidence>
<dbReference type="InterPro" id="IPR001754">
    <property type="entry name" value="OMPdeCOase_dom"/>
</dbReference>
<comment type="pathway">
    <text evidence="1 7">Pyrimidine metabolism; UMP biosynthesis via de novo pathway; UMP from orotate: step 2/2.</text>
</comment>
<feature type="domain" description="Orotidine 5'-phosphate decarboxylase" evidence="8">
    <location>
        <begin position="16"/>
        <end position="266"/>
    </location>
</feature>
<evidence type="ECO:0000256" key="7">
    <source>
        <dbReference type="HAMAP-Rule" id="MF_01215"/>
    </source>
</evidence>
<dbReference type="GO" id="GO:0006207">
    <property type="term" value="P:'de novo' pyrimidine nucleobase biosynthetic process"/>
    <property type="evidence" value="ECO:0007669"/>
    <property type="project" value="InterPro"/>
</dbReference>
<keyword evidence="3 7" id="KW-0210">Decarboxylase</keyword>
<evidence type="ECO:0000259" key="8">
    <source>
        <dbReference type="SMART" id="SM00934"/>
    </source>
</evidence>
<evidence type="ECO:0000256" key="3">
    <source>
        <dbReference type="ARBA" id="ARBA00022793"/>
    </source>
</evidence>
<gene>
    <name evidence="7 10" type="primary">pyrF</name>
    <name evidence="9" type="ORF">RN606_06480</name>
    <name evidence="10" type="ORF">RN607_06685</name>
</gene>
<evidence type="ECO:0000256" key="2">
    <source>
        <dbReference type="ARBA" id="ARBA00008847"/>
    </source>
</evidence>
<dbReference type="SMART" id="SM00934">
    <property type="entry name" value="OMPdecase"/>
    <property type="match status" value="1"/>
</dbReference>
<dbReference type="Proteomes" id="UP001304125">
    <property type="component" value="Chromosome"/>
</dbReference>
<dbReference type="Proteomes" id="UP001303408">
    <property type="component" value="Chromosome"/>
</dbReference>
<dbReference type="Gene3D" id="3.20.20.70">
    <property type="entry name" value="Aldolase class I"/>
    <property type="match status" value="1"/>
</dbReference>
<dbReference type="RefSeq" id="WP_313501261.1">
    <property type="nucleotide sequence ID" value="NZ_CP134879.1"/>
</dbReference>
<keyword evidence="11" id="KW-1185">Reference proteome</keyword>
<evidence type="ECO:0000256" key="1">
    <source>
        <dbReference type="ARBA" id="ARBA00004861"/>
    </source>
</evidence>
<dbReference type="EMBL" id="CP134879">
    <property type="protein sequence ID" value="WNM25790.1"/>
    <property type="molecule type" value="Genomic_DNA"/>
</dbReference>
<dbReference type="NCBIfam" id="TIGR02127">
    <property type="entry name" value="pyrF_sub2"/>
    <property type="match status" value="1"/>
</dbReference>
<dbReference type="PANTHER" id="PTHR43375:SF1">
    <property type="entry name" value="OROTIDINE 5'-PHOSPHATE DECARBOXYLASE"/>
    <property type="match status" value="1"/>
</dbReference>
<dbReference type="GO" id="GO:0004590">
    <property type="term" value="F:orotidine-5'-phosphate decarboxylase activity"/>
    <property type="evidence" value="ECO:0007669"/>
    <property type="project" value="UniProtKB-UniRule"/>
</dbReference>
<dbReference type="InterPro" id="IPR013785">
    <property type="entry name" value="Aldolase_TIM"/>
</dbReference>
<comment type="similarity">
    <text evidence="2 7">Belongs to the OMP decarboxylase family. Type 2 subfamily.</text>
</comment>
<dbReference type="KEGG" id="dcp:RN607_06685"/>
<dbReference type="InterPro" id="IPR011995">
    <property type="entry name" value="OMPdecase_type-2"/>
</dbReference>
<evidence type="ECO:0000256" key="6">
    <source>
        <dbReference type="ARBA" id="ARBA00049157"/>
    </source>
</evidence>
<dbReference type="GO" id="GO:0044205">
    <property type="term" value="P:'de novo' UMP biosynthetic process"/>
    <property type="evidence" value="ECO:0007669"/>
    <property type="project" value="UniProtKB-UniRule"/>
</dbReference>
<organism evidence="10">
    <name type="scientific">Demequina capsici</name>
    <dbReference type="NCBI Taxonomy" id="3075620"/>
    <lineage>
        <taxon>Bacteria</taxon>
        <taxon>Bacillati</taxon>
        <taxon>Actinomycetota</taxon>
        <taxon>Actinomycetes</taxon>
        <taxon>Micrococcales</taxon>
        <taxon>Demequinaceae</taxon>
        <taxon>Demequina</taxon>
    </lineage>
</organism>
<feature type="active site" description="Proton donor" evidence="7">
    <location>
        <position position="95"/>
    </location>
</feature>
<evidence type="ECO:0000313" key="10">
    <source>
        <dbReference type="EMBL" id="WNM28685.1"/>
    </source>
</evidence>
<dbReference type="HAMAP" id="MF_01215">
    <property type="entry name" value="OMPdecase_type2"/>
    <property type="match status" value="1"/>
</dbReference>
<name>A0AA96FHI8_9MICO</name>
<evidence type="ECO:0000313" key="11">
    <source>
        <dbReference type="Proteomes" id="UP001304125"/>
    </source>
</evidence>
<proteinExistence type="inferred from homology"/>
<dbReference type="SUPFAM" id="SSF51366">
    <property type="entry name" value="Ribulose-phoshate binding barrel"/>
    <property type="match status" value="1"/>
</dbReference>
<dbReference type="AlphaFoldDB" id="A0AA96FHI8"/>
<sequence length="285" mass="29323">MAFGERLAAAMDEAGPLCVGIDPHPELLARWGLNDSAESLAAFGETVLEACVRSAAAVKPNAAFFERHGARGVAALEHILGRARELEILTILDAKRGDIGSTMEGYADAYLSEGVPLEADAITVSPYLGFGSLQPAFDLAKHTGKGVFVLALTSNPEGAEVQHARTPDGESVAGAIVRQANALNEGAERMGDVGLVVGATVGDAVKDLGIDLGSFNGPILAPGVGAQGAGPQQLLQVFGNARGRVLVNQSRGVLNAGPFVEKLRGAIQAAAGAAQYTLQSFDVQD</sequence>
<evidence type="ECO:0000256" key="5">
    <source>
        <dbReference type="ARBA" id="ARBA00023239"/>
    </source>
</evidence>
<accession>A0AA96FHI8</accession>
<dbReference type="Pfam" id="PF00215">
    <property type="entry name" value="OMPdecase"/>
    <property type="match status" value="1"/>
</dbReference>
<keyword evidence="4 7" id="KW-0665">Pyrimidine biosynthesis</keyword>
<dbReference type="EMBL" id="CP134880">
    <property type="protein sequence ID" value="WNM28685.1"/>
    <property type="molecule type" value="Genomic_DNA"/>
</dbReference>